<dbReference type="Proteomes" id="UP000829401">
    <property type="component" value="Chromosome"/>
</dbReference>
<proteinExistence type="predicted"/>
<dbReference type="STRING" id="1356854.N007_21385"/>
<dbReference type="AlphaFoldDB" id="T0DCT3"/>
<dbReference type="Gene3D" id="2.60.40.1630">
    <property type="entry name" value="bacillus anthracis domain"/>
    <property type="match status" value="1"/>
</dbReference>
<gene>
    <name evidence="1" type="ORF">K1I37_15595</name>
</gene>
<dbReference type="Pfam" id="PF13786">
    <property type="entry name" value="DUF4179"/>
    <property type="match status" value="1"/>
</dbReference>
<accession>A0A9E6ZGG0</accession>
<keyword evidence="2" id="KW-1185">Reference proteome</keyword>
<dbReference type="KEGG" id="aaco:K1I37_15595"/>
<dbReference type="EMBL" id="CP080467">
    <property type="protein sequence ID" value="UNO48093.1"/>
    <property type="molecule type" value="Genomic_DNA"/>
</dbReference>
<accession>T0DCT3</accession>
<name>T0DCT3_ALIAG</name>
<evidence type="ECO:0000313" key="2">
    <source>
        <dbReference type="Proteomes" id="UP000829401"/>
    </source>
</evidence>
<dbReference type="OrthoDB" id="2541898at2"/>
<dbReference type="RefSeq" id="WP_021295588.1">
    <property type="nucleotide sequence ID" value="NZ_AURB01000097.1"/>
</dbReference>
<protein>
    <submittedName>
        <fullName evidence="1">DUF4179 domain-containing protein</fullName>
    </submittedName>
</protein>
<reference evidence="2" key="1">
    <citation type="journal article" date="2022" name="G3 (Bethesda)">
        <title>Unveiling the complete genome sequence of Alicyclobacillus acidoterrestris DSM 3922T, a taint-producing strain.</title>
        <authorList>
            <person name="Leonardo I.C."/>
            <person name="Barreto Crespo M.T."/>
            <person name="Gaspar F.B."/>
        </authorList>
    </citation>
    <scope>NUCLEOTIDE SEQUENCE [LARGE SCALE GENOMIC DNA]</scope>
    <source>
        <strain evidence="2">DSM 3922</strain>
    </source>
</reference>
<dbReference type="InterPro" id="IPR025436">
    <property type="entry name" value="DUF4179"/>
</dbReference>
<organism evidence="1 2">
    <name type="scientific">Alicyclobacillus acidoterrestris (strain ATCC 49025 / DSM 3922 / CIP 106132 / NCIMB 13137 / GD3B)</name>
    <dbReference type="NCBI Taxonomy" id="1356854"/>
    <lineage>
        <taxon>Bacteria</taxon>
        <taxon>Bacillati</taxon>
        <taxon>Bacillota</taxon>
        <taxon>Bacilli</taxon>
        <taxon>Bacillales</taxon>
        <taxon>Alicyclobacillaceae</taxon>
        <taxon>Alicyclobacillus</taxon>
    </lineage>
</organism>
<evidence type="ECO:0000313" key="1">
    <source>
        <dbReference type="EMBL" id="UNO48093.1"/>
    </source>
</evidence>
<dbReference type="eggNOG" id="ENOG5033BAH">
    <property type="taxonomic scope" value="Bacteria"/>
</dbReference>
<sequence>MSDKYHRLLTEDAARIHVPPMTWKEVKSKSIHSTNVTRKRNRWLAYGASAATLAIVAVGASGFVSPVMAATLHKIPVIGSLYSFEIPQMNQYASTTDPSATDHGITLSVPKAYYDGGQLSVVYEIQVPQGYQALDVGDQDGSQLSMTSGVIDATLNGKKLPSNNEQWNDTLNTQYTYKGEIDWNLSSDQLPSSGNLTIPIHQIGTVNGNWTLSIPVSRISVDKVTQVQSLKGISSNAYGLTLSAKKVAVDPVFTTIAMEMREPVQADGKPKYPLSYQLNFRRPKRASMP</sequence>